<proteinExistence type="predicted"/>
<accession>A0A0E9PDN2</accession>
<sequence length="30" mass="3362">MTSVQTHTRPKGTIGLVLGYIIIQRLSKYS</sequence>
<protein>
    <submittedName>
        <fullName evidence="1">Uncharacterized protein</fullName>
    </submittedName>
</protein>
<organism evidence="1">
    <name type="scientific">Anguilla anguilla</name>
    <name type="common">European freshwater eel</name>
    <name type="synonym">Muraena anguilla</name>
    <dbReference type="NCBI Taxonomy" id="7936"/>
    <lineage>
        <taxon>Eukaryota</taxon>
        <taxon>Metazoa</taxon>
        <taxon>Chordata</taxon>
        <taxon>Craniata</taxon>
        <taxon>Vertebrata</taxon>
        <taxon>Euteleostomi</taxon>
        <taxon>Actinopterygii</taxon>
        <taxon>Neopterygii</taxon>
        <taxon>Teleostei</taxon>
        <taxon>Anguilliformes</taxon>
        <taxon>Anguillidae</taxon>
        <taxon>Anguilla</taxon>
    </lineage>
</organism>
<reference evidence="1" key="1">
    <citation type="submission" date="2014-11" db="EMBL/GenBank/DDBJ databases">
        <authorList>
            <person name="Amaro Gonzalez C."/>
        </authorList>
    </citation>
    <scope>NUCLEOTIDE SEQUENCE</scope>
</reference>
<name>A0A0E9PDN2_ANGAN</name>
<reference evidence="1" key="2">
    <citation type="journal article" date="2015" name="Fish Shellfish Immunol.">
        <title>Early steps in the European eel (Anguilla anguilla)-Vibrio vulnificus interaction in the gills: Role of the RtxA13 toxin.</title>
        <authorList>
            <person name="Callol A."/>
            <person name="Pajuelo D."/>
            <person name="Ebbesson L."/>
            <person name="Teles M."/>
            <person name="MacKenzie S."/>
            <person name="Amaro C."/>
        </authorList>
    </citation>
    <scope>NUCLEOTIDE SEQUENCE</scope>
</reference>
<dbReference type="EMBL" id="GBXM01106397">
    <property type="protein sequence ID" value="JAH02180.1"/>
    <property type="molecule type" value="Transcribed_RNA"/>
</dbReference>
<dbReference type="AlphaFoldDB" id="A0A0E9PDN2"/>
<evidence type="ECO:0000313" key="1">
    <source>
        <dbReference type="EMBL" id="JAH02180.1"/>
    </source>
</evidence>